<feature type="compositionally biased region" description="Polar residues" evidence="11">
    <location>
        <begin position="92"/>
        <end position="106"/>
    </location>
</feature>
<proteinExistence type="inferred from homology"/>
<evidence type="ECO:0000256" key="11">
    <source>
        <dbReference type="SAM" id="MobiDB-lite"/>
    </source>
</evidence>
<evidence type="ECO:0000256" key="6">
    <source>
        <dbReference type="ARBA" id="ARBA00022963"/>
    </source>
</evidence>
<dbReference type="EMBL" id="KZ613941">
    <property type="protein sequence ID" value="PMD44343.1"/>
    <property type="molecule type" value="Genomic_DNA"/>
</dbReference>
<keyword evidence="5" id="KW-0378">Hydrolase</keyword>
<dbReference type="PROSITE" id="PS50035">
    <property type="entry name" value="PLD"/>
    <property type="match status" value="2"/>
</dbReference>
<feature type="region of interest" description="Disordered" evidence="11">
    <location>
        <begin position="350"/>
        <end position="401"/>
    </location>
</feature>
<dbReference type="Pfam" id="PF00614">
    <property type="entry name" value="PLDc"/>
    <property type="match status" value="2"/>
</dbReference>
<evidence type="ECO:0000256" key="8">
    <source>
        <dbReference type="ARBA" id="ARBA00042228"/>
    </source>
</evidence>
<reference evidence="13 14" key="1">
    <citation type="submission" date="2016-04" db="EMBL/GenBank/DDBJ databases">
        <title>A degradative enzymes factory behind the ericoid mycorrhizal symbiosis.</title>
        <authorList>
            <consortium name="DOE Joint Genome Institute"/>
            <person name="Martino E."/>
            <person name="Morin E."/>
            <person name="Grelet G."/>
            <person name="Kuo A."/>
            <person name="Kohler A."/>
            <person name="Daghino S."/>
            <person name="Barry K."/>
            <person name="Choi C."/>
            <person name="Cichocki N."/>
            <person name="Clum A."/>
            <person name="Copeland A."/>
            <person name="Hainaut M."/>
            <person name="Haridas S."/>
            <person name="Labutti K."/>
            <person name="Lindquist E."/>
            <person name="Lipzen A."/>
            <person name="Khouja H.-R."/>
            <person name="Murat C."/>
            <person name="Ohm R."/>
            <person name="Olson A."/>
            <person name="Spatafora J."/>
            <person name="Veneault-Fourrey C."/>
            <person name="Henrissat B."/>
            <person name="Grigoriev I."/>
            <person name="Martin F."/>
            <person name="Perotto S."/>
        </authorList>
    </citation>
    <scope>NUCLEOTIDE SEQUENCE [LARGE SCALE GENOMIC DNA]</scope>
    <source>
        <strain evidence="13 14">F</strain>
    </source>
</reference>
<feature type="compositionally biased region" description="Low complexity" evidence="11">
    <location>
        <begin position="8"/>
        <end position="26"/>
    </location>
</feature>
<feature type="compositionally biased region" description="Polar residues" evidence="11">
    <location>
        <begin position="27"/>
        <end position="37"/>
    </location>
</feature>
<evidence type="ECO:0000313" key="13">
    <source>
        <dbReference type="EMBL" id="PMD44343.1"/>
    </source>
</evidence>
<evidence type="ECO:0000256" key="7">
    <source>
        <dbReference type="ARBA" id="ARBA00023098"/>
    </source>
</evidence>
<evidence type="ECO:0000256" key="9">
    <source>
        <dbReference type="ARBA" id="ARBA00074658"/>
    </source>
</evidence>
<dbReference type="SMART" id="SM00155">
    <property type="entry name" value="PLDc"/>
    <property type="match status" value="2"/>
</dbReference>
<dbReference type="Gene3D" id="3.30.870.10">
    <property type="entry name" value="Endonuclease Chain A"/>
    <property type="match status" value="2"/>
</dbReference>
<accession>A0A2J6S0P6</accession>
<feature type="domain" description="PLD phosphodiesterase" evidence="12">
    <location>
        <begin position="706"/>
        <end position="733"/>
    </location>
</feature>
<feature type="region of interest" description="Disordered" evidence="11">
    <location>
        <begin position="1"/>
        <end position="78"/>
    </location>
</feature>
<evidence type="ECO:0000259" key="12">
    <source>
        <dbReference type="PROSITE" id="PS50035"/>
    </source>
</evidence>
<evidence type="ECO:0000256" key="5">
    <source>
        <dbReference type="ARBA" id="ARBA00022801"/>
    </source>
</evidence>
<evidence type="ECO:0000256" key="2">
    <source>
        <dbReference type="ARBA" id="ARBA00008664"/>
    </source>
</evidence>
<feature type="compositionally biased region" description="Acidic residues" evidence="11">
    <location>
        <begin position="219"/>
        <end position="232"/>
    </location>
</feature>
<comment type="catalytic activity">
    <reaction evidence="1">
        <text>a 1,2-diacyl-sn-glycero-3-phosphocholine + H2O = a 1,2-diacyl-sn-glycero-3-phosphate + choline + H(+)</text>
        <dbReference type="Rhea" id="RHEA:14445"/>
        <dbReference type="ChEBI" id="CHEBI:15354"/>
        <dbReference type="ChEBI" id="CHEBI:15377"/>
        <dbReference type="ChEBI" id="CHEBI:15378"/>
        <dbReference type="ChEBI" id="CHEBI:57643"/>
        <dbReference type="ChEBI" id="CHEBI:58608"/>
        <dbReference type="EC" id="3.1.4.4"/>
    </reaction>
</comment>
<feature type="compositionally biased region" description="Polar residues" evidence="11">
    <location>
        <begin position="272"/>
        <end position="282"/>
    </location>
</feature>
<feature type="compositionally biased region" description="Basic residues" evidence="11">
    <location>
        <begin position="1546"/>
        <end position="1555"/>
    </location>
</feature>
<evidence type="ECO:0000313" key="14">
    <source>
        <dbReference type="Proteomes" id="UP000235786"/>
    </source>
</evidence>
<feature type="region of interest" description="Disordered" evidence="11">
    <location>
        <begin position="90"/>
        <end position="164"/>
    </location>
</feature>
<keyword evidence="6" id="KW-0442">Lipid degradation</keyword>
<dbReference type="Proteomes" id="UP000235786">
    <property type="component" value="Unassembled WGS sequence"/>
</dbReference>
<feature type="compositionally biased region" description="Basic and acidic residues" evidence="11">
    <location>
        <begin position="146"/>
        <end position="163"/>
    </location>
</feature>
<keyword evidence="7" id="KW-0443">Lipid metabolism</keyword>
<gene>
    <name evidence="13" type="ORF">L207DRAFT_453909</name>
</gene>
<feature type="region of interest" description="Disordered" evidence="11">
    <location>
        <begin position="179"/>
        <end position="284"/>
    </location>
</feature>
<feature type="region of interest" description="Disordered" evidence="11">
    <location>
        <begin position="1227"/>
        <end position="1274"/>
    </location>
</feature>
<dbReference type="GO" id="GO:0009395">
    <property type="term" value="P:phospholipid catabolic process"/>
    <property type="evidence" value="ECO:0007669"/>
    <property type="project" value="TreeGrafter"/>
</dbReference>
<feature type="region of interest" description="Disordered" evidence="11">
    <location>
        <begin position="1503"/>
        <end position="1564"/>
    </location>
</feature>
<dbReference type="InterPro" id="IPR001736">
    <property type="entry name" value="PLipase_D/transphosphatidylase"/>
</dbReference>
<feature type="domain" description="PLD phosphodiesterase" evidence="12">
    <location>
        <begin position="1011"/>
        <end position="1038"/>
    </location>
</feature>
<dbReference type="CDD" id="cd01254">
    <property type="entry name" value="PH_PLD"/>
    <property type="match status" value="1"/>
</dbReference>
<dbReference type="CDD" id="cd09138">
    <property type="entry name" value="PLDc_vPLD1_2_yPLD_like_1"/>
    <property type="match status" value="1"/>
</dbReference>
<dbReference type="InterPro" id="IPR015679">
    <property type="entry name" value="PLipase_D_fam"/>
</dbReference>
<feature type="compositionally biased region" description="Low complexity" evidence="11">
    <location>
        <begin position="1399"/>
        <end position="1414"/>
    </location>
</feature>
<dbReference type="FunFam" id="3.30.870.10:FF:000011">
    <property type="entry name" value="Phospholipase"/>
    <property type="match status" value="1"/>
</dbReference>
<feature type="region of interest" description="Disordered" evidence="11">
    <location>
        <begin position="1444"/>
        <end position="1471"/>
    </location>
</feature>
<dbReference type="PANTHER" id="PTHR18896:SF76">
    <property type="entry name" value="PHOSPHOLIPASE"/>
    <property type="match status" value="1"/>
</dbReference>
<evidence type="ECO:0000256" key="4">
    <source>
        <dbReference type="ARBA" id="ARBA00022737"/>
    </source>
</evidence>
<dbReference type="SUPFAM" id="SSF56024">
    <property type="entry name" value="Phospholipase D/nuclease"/>
    <property type="match status" value="2"/>
</dbReference>
<feature type="compositionally biased region" description="Basic residues" evidence="11">
    <location>
        <begin position="363"/>
        <end position="378"/>
    </location>
</feature>
<dbReference type="EC" id="3.1.4.4" evidence="3"/>
<dbReference type="CDD" id="cd09141">
    <property type="entry name" value="PLDc_vPLD1_2_yPLD_like_2"/>
    <property type="match status" value="1"/>
</dbReference>
<feature type="compositionally biased region" description="Basic and acidic residues" evidence="11">
    <location>
        <begin position="1238"/>
        <end position="1252"/>
    </location>
</feature>
<dbReference type="PANTHER" id="PTHR18896">
    <property type="entry name" value="PHOSPHOLIPASE D"/>
    <property type="match status" value="1"/>
</dbReference>
<evidence type="ECO:0000256" key="10">
    <source>
        <dbReference type="ARBA" id="ARBA00079280"/>
    </source>
</evidence>
<keyword evidence="14" id="KW-1185">Reference proteome</keyword>
<name>A0A2J6S0P6_HYAVF</name>
<dbReference type="OrthoDB" id="14911at2759"/>
<dbReference type="GO" id="GO:0004630">
    <property type="term" value="F:phospholipase D activity"/>
    <property type="evidence" value="ECO:0007669"/>
    <property type="project" value="UniProtKB-EC"/>
</dbReference>
<protein>
    <recommendedName>
        <fullName evidence="9">Phospholipase D1</fullName>
        <ecNumber evidence="3">3.1.4.4</ecNumber>
    </recommendedName>
    <alternativeName>
        <fullName evidence="8">Choline phosphatase 1</fullName>
    </alternativeName>
    <alternativeName>
        <fullName evidence="10">Phosphatidylcholine-hydrolyzing phospholipase D1</fullName>
    </alternativeName>
</protein>
<evidence type="ECO:0000256" key="3">
    <source>
        <dbReference type="ARBA" id="ARBA00012027"/>
    </source>
</evidence>
<comment type="similarity">
    <text evidence="2">Belongs to the phospholipase D family.</text>
</comment>
<feature type="compositionally biased region" description="Polar residues" evidence="11">
    <location>
        <begin position="179"/>
        <end position="191"/>
    </location>
</feature>
<evidence type="ECO:0000256" key="1">
    <source>
        <dbReference type="ARBA" id="ARBA00000798"/>
    </source>
</evidence>
<organism evidence="13 14">
    <name type="scientific">Hyaloscypha variabilis (strain UAMH 11265 / GT02V1 / F)</name>
    <name type="common">Meliniomyces variabilis</name>
    <dbReference type="NCBI Taxonomy" id="1149755"/>
    <lineage>
        <taxon>Eukaryota</taxon>
        <taxon>Fungi</taxon>
        <taxon>Dikarya</taxon>
        <taxon>Ascomycota</taxon>
        <taxon>Pezizomycotina</taxon>
        <taxon>Leotiomycetes</taxon>
        <taxon>Helotiales</taxon>
        <taxon>Hyaloscyphaceae</taxon>
        <taxon>Hyaloscypha</taxon>
        <taxon>Hyaloscypha variabilis</taxon>
    </lineage>
</organism>
<feature type="compositionally biased region" description="Basic and acidic residues" evidence="11">
    <location>
        <begin position="350"/>
        <end position="362"/>
    </location>
</feature>
<keyword evidence="4" id="KW-0677">Repeat</keyword>
<feature type="compositionally biased region" description="Low complexity" evidence="11">
    <location>
        <begin position="1507"/>
        <end position="1545"/>
    </location>
</feature>
<sequence length="1611" mass="180217">MDHRNDESLSPMSRSPRSGSPVQSSSNGAANARQSGLRTELSVDELPSATYDFAPPVPAVNGSTSKPGVDAVDYFHGGMPHEIQSPPLMTGAATSMSNSPTRQSALKHTPGSFPPEGIAGTAGTSTPPGRRSVQFVRADLGTSSHIRADSWEDGETPSKDRRGQSLMSKLKALAITGALQTHSRSQSNAANSFEEDTGSAPLSPTAERATRLPHTLQEEGSDVDADAEETADEGSATDAVRAKRKRRFRRPLEAAIGSQTAPNTPRVRGMGTTESPAGSSRQLPFLNRRATDGSLDQRGHLSDKYIQLRSDVDSRPKQPRFPKSAFPYFRGVRGLGESEEDEADNIRVDETVGEATHSENERKRKKRRPSLAGTRRKSSVALQDPNTGAVIGSGQQSQQTRIYNEKQRRRLEQYLQEMIRWLIFRADSNRLCRFLELSALGVRLAAEGSYHGKEGYLVIQSANGLDVRRLLMPSNIFARHSPKWFLVRHSYIVCVDSPENMHIYDVYLVDPKFEIRQKRRKLKEMDKKEIVEKAGTSAKHPQHHSLKLQNSERKIKLLAKNERQLRQFEDSLNYMLSTTPWSKENRFGSFAPVRTGVYAQWLVDGRDYMWNVSRAINMAKDVIYIHDWWLSPQLYMRRPAAISQKWRLDRLLQKKAREGVKVFIIIYRNVEAAIPIDSEFTKFSMLDLHPNIFVQRSPNQFKKNQFFFAHHEKICVVDHTVAFVGGIDLCFGRWDTPQHSVVDDKPTGFEQSDLPKDADHCQLWPGKDYSNPRVQDFFQLNEPYAEMYDRSKTPRMPWHDIAMQVVGQPARDLTRHFVQRWNYVLRGRKPTRPTPFLLPPPDYNPADLEALGLTGTCEVQILRSASDWSLGLTEVEHSIMTAYCKMIEESEHFVYIENQFFITSCETMNTKIVNKIGDAIVERAIRAYQNGESWRCVIIIPLMPGFQNTVEEAEGTSVRLIMQCQFRSICRGEGSIFGRLRTQGIEPEDFVQFYSLRTWGKIGPNKALVTEQLYIHAKVIIVDDRIALIGSANINERSMLGVRDSECAAVVRDTDMLWSIMDGEPYLVGRFAHTLRMRLMREHLGLDVDEVMEEERRVELDREEDEYESRMNGIYNGNDSETDMAKAKNAPSIPPPDQALRIANHERLRSFNHDVDWEEEDNPNLATQSYKPVTTDKRVIGNKVHAAEVDGEGPDQLKAAEKTGVARGRDSVLADGGREVLVTDIASEGKGTISHPNKAHDRPPPVHHRGSDESSSAGNDKVPPMPSLPRRTTEQLGLSQLSQLPALPLTDDTDIGGPPVHLDAAGKPAAKEFNPISADIKVAHVDKDCMRDPLNDSFFEDTWRQIAENNTKIFRRVFRCNPDSEVTNWHEYNEFIAYAERLAQSQGGKSTEREEQEAASRSGPPGASSTAAGMAAVPGLSSLAEKMNGHGQDDRHLKTVAELAEDAREDNARRSDTGRERGMNGHLDGIDEKAELRGADEPASPVLPAGDEAFPSLESTLLSTSRAAAETAPQPATSTPAARKTTFSSTTPTTNSTSNGSANKGSGKRRRRGTTKNKFSGSDDLLSRQDAEELLSLVQGHLVFFPYDWLIKEELNSNWLYQVDQVAPLQI</sequence>
<feature type="region of interest" description="Disordered" evidence="11">
    <location>
        <begin position="1384"/>
        <end position="1414"/>
    </location>
</feature>
<dbReference type="STRING" id="1149755.A0A2J6S0P6"/>